<dbReference type="PANTHER" id="PTHR12558:SF33">
    <property type="entry name" value="BLL7664 PROTEIN"/>
    <property type="match status" value="1"/>
</dbReference>
<dbReference type="EMBL" id="NHOO01000004">
    <property type="protein sequence ID" value="OVE49285.1"/>
    <property type="molecule type" value="Genomic_DNA"/>
</dbReference>
<comment type="caution">
    <text evidence="2">The sequence shown here is derived from an EMBL/GenBank/DDBJ whole genome shotgun (WGS) entry which is preliminary data.</text>
</comment>
<evidence type="ECO:0000313" key="2">
    <source>
        <dbReference type="EMBL" id="OVE49285.1"/>
    </source>
</evidence>
<feature type="repeat" description="TPR" evidence="1">
    <location>
        <begin position="113"/>
        <end position="146"/>
    </location>
</feature>
<name>A0A202BD53_CHRVL</name>
<gene>
    <name evidence="2" type="ORF">CBW21_05135</name>
</gene>
<keyword evidence="3" id="KW-1185">Reference proteome</keyword>
<dbReference type="InterPro" id="IPR011990">
    <property type="entry name" value="TPR-like_helical_dom_sf"/>
</dbReference>
<dbReference type="InterPro" id="IPR029063">
    <property type="entry name" value="SAM-dependent_MTases_sf"/>
</dbReference>
<dbReference type="Gene3D" id="3.40.50.150">
    <property type="entry name" value="Vaccinia Virus protein VP39"/>
    <property type="match status" value="1"/>
</dbReference>
<dbReference type="SUPFAM" id="SSF48452">
    <property type="entry name" value="TPR-like"/>
    <property type="match status" value="1"/>
</dbReference>
<dbReference type="Gene3D" id="1.25.40.10">
    <property type="entry name" value="Tetratricopeptide repeat domain"/>
    <property type="match status" value="1"/>
</dbReference>
<dbReference type="Pfam" id="PF13489">
    <property type="entry name" value="Methyltransf_23"/>
    <property type="match status" value="1"/>
</dbReference>
<dbReference type="PROSITE" id="PS50005">
    <property type="entry name" value="TPR"/>
    <property type="match status" value="2"/>
</dbReference>
<evidence type="ECO:0000313" key="3">
    <source>
        <dbReference type="Proteomes" id="UP000196342"/>
    </source>
</evidence>
<keyword evidence="1" id="KW-0802">TPR repeat</keyword>
<dbReference type="SMART" id="SM00028">
    <property type="entry name" value="TPR"/>
    <property type="match status" value="3"/>
</dbReference>
<dbReference type="PANTHER" id="PTHR12558">
    <property type="entry name" value="CELL DIVISION CYCLE 16,23,27"/>
    <property type="match status" value="1"/>
</dbReference>
<dbReference type="InterPro" id="IPR019734">
    <property type="entry name" value="TPR_rpt"/>
</dbReference>
<organism evidence="2 3">
    <name type="scientific">Chromobacterium violaceum</name>
    <dbReference type="NCBI Taxonomy" id="536"/>
    <lineage>
        <taxon>Bacteria</taxon>
        <taxon>Pseudomonadati</taxon>
        <taxon>Pseudomonadota</taxon>
        <taxon>Betaproteobacteria</taxon>
        <taxon>Neisseriales</taxon>
        <taxon>Chromobacteriaceae</taxon>
        <taxon>Chromobacterium</taxon>
    </lineage>
</organism>
<protein>
    <submittedName>
        <fullName evidence="2">Uncharacterized protein</fullName>
    </submittedName>
</protein>
<dbReference type="Pfam" id="PF14559">
    <property type="entry name" value="TPR_19"/>
    <property type="match status" value="1"/>
</dbReference>
<dbReference type="Pfam" id="PF13424">
    <property type="entry name" value="TPR_12"/>
    <property type="match status" value="1"/>
</dbReference>
<sequence>MGREARMSADHDEGLRRAQRLHLSGDADGAERAYRALLDDAALGAPAAHWLGFLLMQQGRLDEALAWLERAVAADDGHAEWHFNLGLVRARLGRSEEAVFALREAARRDPSRYFYWTNLGAQLMRAGQDAEAEQALRRAASLDPHCPDAFYLLTEMLLRQGRHAEARRCNAQGVLAEPPGKMAPIAVGQALCELGRSEEARSLAQSWLLAQPGHPVARHMLAAFGGGDAPADGDDEYVGCAFDAAAASFDQDLSRLRYQGPSWTAACLAGLSLAPKSLSALDLGCGTGLIGEVLKPWASRLDGVDLSAGMLARAGAKGIYDSLEQAELRAFLRQTDRTYQLIACMDTLPYLGELDTLFMLLAERMAPGGLLLFCTESLEDEEAGDGRLHHSGRYRHHSRYLDRLLAVGWDVLERARMPVRDEAGCPVWGDFVCARKVFAA</sequence>
<dbReference type="CDD" id="cd02440">
    <property type="entry name" value="AdoMet_MTases"/>
    <property type="match status" value="1"/>
</dbReference>
<feature type="repeat" description="TPR" evidence="1">
    <location>
        <begin position="79"/>
        <end position="112"/>
    </location>
</feature>
<evidence type="ECO:0000256" key="1">
    <source>
        <dbReference type="PROSITE-ProRule" id="PRU00339"/>
    </source>
</evidence>
<accession>A0A202BD53</accession>
<dbReference type="Proteomes" id="UP000196342">
    <property type="component" value="Unassembled WGS sequence"/>
</dbReference>
<dbReference type="SUPFAM" id="SSF53335">
    <property type="entry name" value="S-adenosyl-L-methionine-dependent methyltransferases"/>
    <property type="match status" value="1"/>
</dbReference>
<dbReference type="AlphaFoldDB" id="A0A202BD53"/>
<proteinExistence type="predicted"/>
<reference evidence="2 3" key="1">
    <citation type="submission" date="2017-05" db="EMBL/GenBank/DDBJ databases">
        <title>Chromobacterium violaceum GHPS1 isolated from Hydrocarbon polluted soil in French Guiana display an awesome secondary metabolite arsenal and a battery of drug and heavy-metal-resistance and detoxification of xenobiotics proteins.</title>
        <authorList>
            <person name="Belbahri L."/>
        </authorList>
    </citation>
    <scope>NUCLEOTIDE SEQUENCE [LARGE SCALE GENOMIC DNA]</scope>
    <source>
        <strain evidence="2 3">GHPS1</strain>
    </source>
</reference>